<reference evidence="1" key="1">
    <citation type="journal article" date="2015" name="Nature">
        <title>Complex archaea that bridge the gap between prokaryotes and eukaryotes.</title>
        <authorList>
            <person name="Spang A."/>
            <person name="Saw J.H."/>
            <person name="Jorgensen S.L."/>
            <person name="Zaremba-Niedzwiedzka K."/>
            <person name="Martijn J."/>
            <person name="Lind A.E."/>
            <person name="van Eijk R."/>
            <person name="Schleper C."/>
            <person name="Guy L."/>
            <person name="Ettema T.J."/>
        </authorList>
    </citation>
    <scope>NUCLEOTIDE SEQUENCE</scope>
</reference>
<accession>A0A0F8ZGF9</accession>
<protein>
    <submittedName>
        <fullName evidence="1">Uncharacterized protein</fullName>
    </submittedName>
</protein>
<sequence>HTTDATLVLIVPAPRTAERAFWSVVMDCEAELVLPIERAIEGHPREWWDSYMLDQRAEEAMARRLS</sequence>
<proteinExistence type="predicted"/>
<dbReference type="AlphaFoldDB" id="A0A0F8ZGF9"/>
<name>A0A0F8ZGF9_9ZZZZ</name>
<comment type="caution">
    <text evidence="1">The sequence shown here is derived from an EMBL/GenBank/DDBJ whole genome shotgun (WGS) entry which is preliminary data.</text>
</comment>
<organism evidence="1">
    <name type="scientific">marine sediment metagenome</name>
    <dbReference type="NCBI Taxonomy" id="412755"/>
    <lineage>
        <taxon>unclassified sequences</taxon>
        <taxon>metagenomes</taxon>
        <taxon>ecological metagenomes</taxon>
    </lineage>
</organism>
<feature type="non-terminal residue" evidence="1">
    <location>
        <position position="1"/>
    </location>
</feature>
<dbReference type="EMBL" id="LAZR01048014">
    <property type="protein sequence ID" value="KKK92887.1"/>
    <property type="molecule type" value="Genomic_DNA"/>
</dbReference>
<gene>
    <name evidence="1" type="ORF">LCGC14_2698380</name>
</gene>
<evidence type="ECO:0000313" key="1">
    <source>
        <dbReference type="EMBL" id="KKK92887.1"/>
    </source>
</evidence>